<dbReference type="InterPro" id="IPR036588">
    <property type="entry name" value="CobH/CbiC_sf"/>
</dbReference>
<evidence type="ECO:0000313" key="6">
    <source>
        <dbReference type="EMBL" id="ACB84512.1"/>
    </source>
</evidence>
<accession>B2A0F1</accession>
<dbReference type="GO" id="GO:0009236">
    <property type="term" value="P:cobalamin biosynthetic process"/>
    <property type="evidence" value="ECO:0007669"/>
    <property type="project" value="UniProtKB-UniPathway"/>
</dbReference>
<dbReference type="OrthoDB" id="9780708at2"/>
<proteinExistence type="inferred from homology"/>
<protein>
    <submittedName>
        <fullName evidence="6">Precorrin-8X methylmutase</fullName>
        <ecNumber evidence="6">5.4.1.2</ecNumber>
    </submittedName>
</protein>
<dbReference type="Proteomes" id="UP000001683">
    <property type="component" value="Chromosome"/>
</dbReference>
<dbReference type="EMBL" id="CP001034">
    <property type="protein sequence ID" value="ACB84512.1"/>
    <property type="molecule type" value="Genomic_DNA"/>
</dbReference>
<feature type="domain" description="Cobalamin biosynthesis precorrin-8X methylmutase CobH/CbiC" evidence="5">
    <location>
        <begin position="8"/>
        <end position="202"/>
    </location>
</feature>
<reference evidence="6 7" key="2">
    <citation type="journal article" date="2011" name="J. Bacteriol.">
        <title>Complete genome sequence of the anaerobic, halophilic alkalithermophile Natranaerobius thermophilus JW/NM-WN-LF.</title>
        <authorList>
            <person name="Zhao B."/>
            <person name="Mesbah N.M."/>
            <person name="Dalin E."/>
            <person name="Goodwin L."/>
            <person name="Nolan M."/>
            <person name="Pitluck S."/>
            <person name="Chertkov O."/>
            <person name="Brettin T.S."/>
            <person name="Han J."/>
            <person name="Larimer F.W."/>
            <person name="Land M.L."/>
            <person name="Hauser L."/>
            <person name="Kyrpides N."/>
            <person name="Wiegel J."/>
        </authorList>
    </citation>
    <scope>NUCLEOTIDE SEQUENCE [LARGE SCALE GENOMIC DNA]</scope>
    <source>
        <strain evidence="7">ATCC BAA-1301 / DSM 18059 / JW/NM-WN-LF</strain>
    </source>
</reference>
<keyword evidence="4 6" id="KW-0413">Isomerase</keyword>
<dbReference type="EC" id="5.4.1.2" evidence="6"/>
<evidence type="ECO:0000256" key="3">
    <source>
        <dbReference type="ARBA" id="ARBA00022573"/>
    </source>
</evidence>
<name>B2A0F1_NATTJ</name>
<dbReference type="Gene3D" id="3.40.50.10230">
    <property type="entry name" value="Cobalamin biosynthesis CobH/CbiC, precorrin-8X methylmutase"/>
    <property type="match status" value="1"/>
</dbReference>
<evidence type="ECO:0000256" key="1">
    <source>
        <dbReference type="ARBA" id="ARBA00004953"/>
    </source>
</evidence>
<dbReference type="HOGENOM" id="CLU_084703_1_1_9"/>
<gene>
    <name evidence="6" type="ordered locus">Nther_0927</name>
</gene>
<dbReference type="InParanoid" id="B2A0F1"/>
<dbReference type="STRING" id="457570.Nther_0927"/>
<evidence type="ECO:0000313" key="7">
    <source>
        <dbReference type="Proteomes" id="UP000001683"/>
    </source>
</evidence>
<dbReference type="SUPFAM" id="SSF63965">
    <property type="entry name" value="Precorrin-8X methylmutase CbiC/CobH"/>
    <property type="match status" value="1"/>
</dbReference>
<keyword evidence="3" id="KW-0169">Cobalamin biosynthesis</keyword>
<dbReference type="RefSeq" id="WP_012447390.1">
    <property type="nucleotide sequence ID" value="NC_010718.1"/>
</dbReference>
<evidence type="ECO:0000256" key="4">
    <source>
        <dbReference type="ARBA" id="ARBA00023235"/>
    </source>
</evidence>
<keyword evidence="7" id="KW-1185">Reference proteome</keyword>
<evidence type="ECO:0000259" key="5">
    <source>
        <dbReference type="Pfam" id="PF02570"/>
    </source>
</evidence>
<comment type="pathway">
    <text evidence="1">Cofactor biosynthesis; adenosylcobalamin biosynthesis.</text>
</comment>
<dbReference type="eggNOG" id="COG2082">
    <property type="taxonomic scope" value="Bacteria"/>
</dbReference>
<dbReference type="UniPathway" id="UPA00148"/>
<evidence type="ECO:0000256" key="2">
    <source>
        <dbReference type="ARBA" id="ARBA00009774"/>
    </source>
</evidence>
<dbReference type="PANTHER" id="PTHR43588:SF1">
    <property type="entry name" value="COBALT-PRECORRIN-8 METHYLMUTASE"/>
    <property type="match status" value="1"/>
</dbReference>
<dbReference type="PANTHER" id="PTHR43588">
    <property type="entry name" value="COBALT-PRECORRIN-8 METHYLMUTASE"/>
    <property type="match status" value="1"/>
</dbReference>
<dbReference type="GO" id="GO:0016993">
    <property type="term" value="F:precorrin-8X methylmutase activity"/>
    <property type="evidence" value="ECO:0007669"/>
    <property type="project" value="InterPro"/>
</dbReference>
<dbReference type="AlphaFoldDB" id="B2A0F1"/>
<dbReference type="KEGG" id="nth:Nther_0927"/>
<sequence>MTKLQPQEIETKSMEIIQNKVNLSAFSQKELPVVMRVIHTTGDLEIHRDIRFSSKAVTKGLEALTAGADIFTDVNMVTAGLNKSKLKKLGSKIHCKIADENVAEEAHRIGSTRAETAFKTFGENLHGNIVVIGNAPTALFKLLELVKNHNITPALVVGVPVGFVGAKESKDALMNSDLPYISISGYKGGSPIGASVINALLKLL</sequence>
<dbReference type="InterPro" id="IPR003722">
    <property type="entry name" value="Cbl_synth_CobH/CbiC"/>
</dbReference>
<organism evidence="6 7">
    <name type="scientific">Natranaerobius thermophilus (strain ATCC BAA-1301 / DSM 18059 / JW/NM-WN-LF)</name>
    <dbReference type="NCBI Taxonomy" id="457570"/>
    <lineage>
        <taxon>Bacteria</taxon>
        <taxon>Bacillati</taxon>
        <taxon>Bacillota</taxon>
        <taxon>Clostridia</taxon>
        <taxon>Natranaerobiales</taxon>
        <taxon>Natranaerobiaceae</taxon>
        <taxon>Natranaerobius</taxon>
    </lineage>
</organism>
<comment type="similarity">
    <text evidence="2">Belongs to the CobH/CbiC family.</text>
</comment>
<reference evidence="6 7" key="1">
    <citation type="submission" date="2008-04" db="EMBL/GenBank/DDBJ databases">
        <title>Complete sequence of chromosome of Natranaerobius thermophilus JW/NM-WN-LF.</title>
        <authorList>
            <consortium name="US DOE Joint Genome Institute"/>
            <person name="Copeland A."/>
            <person name="Lucas S."/>
            <person name="Lapidus A."/>
            <person name="Glavina del Rio T."/>
            <person name="Dalin E."/>
            <person name="Tice H."/>
            <person name="Bruce D."/>
            <person name="Goodwin L."/>
            <person name="Pitluck S."/>
            <person name="Chertkov O."/>
            <person name="Brettin T."/>
            <person name="Detter J.C."/>
            <person name="Han C."/>
            <person name="Kuske C.R."/>
            <person name="Schmutz J."/>
            <person name="Larimer F."/>
            <person name="Land M."/>
            <person name="Hauser L."/>
            <person name="Kyrpides N."/>
            <person name="Lykidis A."/>
            <person name="Mesbah N.M."/>
            <person name="Wiegel J."/>
        </authorList>
    </citation>
    <scope>NUCLEOTIDE SEQUENCE [LARGE SCALE GENOMIC DNA]</scope>
    <source>
        <strain evidence="7">ATCC BAA-1301 / DSM 18059 / JW/NM-WN-LF</strain>
    </source>
</reference>
<dbReference type="Pfam" id="PF02570">
    <property type="entry name" value="CbiC"/>
    <property type="match status" value="1"/>
</dbReference>